<feature type="compositionally biased region" description="Basic and acidic residues" evidence="3">
    <location>
        <begin position="1"/>
        <end position="12"/>
    </location>
</feature>
<sequence>MKKDNPSADHEAPSIASESTSQMFRNATDFGIQRSQFMNVQGNVNIHPMVPDVAASGTVTSGRARGQTGASNVQPAVYSESGNYSNQLLYQGRGFPLYVPGPQINLPAAYQRVGVSIGDVGTVTPEGIFDFFFNIYLPSDHPINANDVPEEFCPLPRYAPRDIIHDNFDPGNYISAPSVHEINGDFSESIPGGDFVFDCKGPDGAVLALPYGAHLEKLRNIESMRRYAAKHAENWYRYVNETRGRGLVNGSLYLVTGCEKTKSWGMASFHDVPTEFQLSFRPTRDADCGYRYRWKGAHCRHKHRDSPPDDGTPHNQTTFVHAFTISVCEGIWGKLFGEAEVGQLVDSSTFSEKSGRGFIPYGAQGSSFSWTFFLGGSATGGGTRCTDENGIISDASPIPRVFHPSQMIHEHIFRMAPHATVVITHDDDWRDIFKNSGEDGMRVAEPNSRRLQQAISDRFEIIEEDGAAFLGEKCGSTLPESEENVRMPDVDMADNPSSRKAEYRFDASSTSLGLSVLDVSSIDASPKVGSAKDLEASKEECKDAAASPAVICGGEKQRLEEVEKSVQKCGYTESAHPPARICIPSPDFGPNSCLLPPLPTIQREDIRLRVFTHRSYYARSARIFEDCADDPSPDNEKQVKSSTSYLFEHLGDSVLGIVVTSLIMDMYPGLRVGPSTKVRAKIVGNATLAEISVKYKLPEQLKLRPSQAVVLHTANVQANVFEKRAQDGSGRCFVPTQRPAYNAVRFEHRLQPVRVDSQPVRIDSQPVRIDSQPVRVDSQPCNSDAEGAPPSPSSSSPGNGDTGTNTNAGYLALFNQRLQKRGARVEWVDSNQQAFGEGPKELQCAANDNEPDRLALAHGTKSPAVYSVQVLVDGEVYGRGRGDTKKAARNAAAKQGLARMGVTVW</sequence>
<dbReference type="SMART" id="SM00535">
    <property type="entry name" value="RIBOc"/>
    <property type="match status" value="1"/>
</dbReference>
<dbReference type="PROSITE" id="PS50142">
    <property type="entry name" value="RNASE_3_2"/>
    <property type="match status" value="1"/>
</dbReference>
<dbReference type="PROSITE" id="PS50137">
    <property type="entry name" value="DS_RBD"/>
    <property type="match status" value="1"/>
</dbReference>
<dbReference type="Pfam" id="PF00636">
    <property type="entry name" value="Ribonuclease_3"/>
    <property type="match status" value="1"/>
</dbReference>
<comment type="caution">
    <text evidence="6">The sequence shown here is derived from an EMBL/GenBank/DDBJ whole genome shotgun (WGS) entry which is preliminary data.</text>
</comment>
<evidence type="ECO:0000256" key="3">
    <source>
        <dbReference type="SAM" id="MobiDB-lite"/>
    </source>
</evidence>
<accession>A0A8H6XQZ7</accession>
<dbReference type="Proteomes" id="UP000620124">
    <property type="component" value="Unassembled WGS sequence"/>
</dbReference>
<dbReference type="InterPro" id="IPR036389">
    <property type="entry name" value="RNase_III_sf"/>
</dbReference>
<evidence type="ECO:0000313" key="7">
    <source>
        <dbReference type="Proteomes" id="UP000620124"/>
    </source>
</evidence>
<protein>
    <submittedName>
        <fullName evidence="6">WD40 containing domain protein</fullName>
    </submittedName>
</protein>
<reference evidence="6" key="1">
    <citation type="submission" date="2020-05" db="EMBL/GenBank/DDBJ databases">
        <title>Mycena genomes resolve the evolution of fungal bioluminescence.</title>
        <authorList>
            <person name="Tsai I.J."/>
        </authorList>
    </citation>
    <scope>NUCLEOTIDE SEQUENCE</scope>
    <source>
        <strain evidence="6">CCC161011</strain>
    </source>
</reference>
<gene>
    <name evidence="6" type="ORF">MVEN_01571300</name>
</gene>
<feature type="domain" description="RNase III" evidence="5">
    <location>
        <begin position="647"/>
        <end position="722"/>
    </location>
</feature>
<dbReference type="Gene3D" id="3.30.160.20">
    <property type="match status" value="1"/>
</dbReference>
<dbReference type="InterPro" id="IPR014720">
    <property type="entry name" value="dsRBD_dom"/>
</dbReference>
<evidence type="ECO:0000313" key="6">
    <source>
        <dbReference type="EMBL" id="KAF7345527.1"/>
    </source>
</evidence>
<dbReference type="Pfam" id="PF00035">
    <property type="entry name" value="dsrm"/>
    <property type="match status" value="1"/>
</dbReference>
<feature type="domain" description="DRBM" evidence="4">
    <location>
        <begin position="809"/>
        <end position="902"/>
    </location>
</feature>
<keyword evidence="1 2" id="KW-0694">RNA-binding</keyword>
<dbReference type="CDD" id="cd00593">
    <property type="entry name" value="RIBOc"/>
    <property type="match status" value="1"/>
</dbReference>
<dbReference type="AlphaFoldDB" id="A0A8H6XQZ7"/>
<evidence type="ECO:0000256" key="1">
    <source>
        <dbReference type="ARBA" id="ARBA00022884"/>
    </source>
</evidence>
<evidence type="ECO:0000259" key="4">
    <source>
        <dbReference type="PROSITE" id="PS50137"/>
    </source>
</evidence>
<dbReference type="SUPFAM" id="SSF54768">
    <property type="entry name" value="dsRNA-binding domain-like"/>
    <property type="match status" value="1"/>
</dbReference>
<proteinExistence type="predicted"/>
<feature type="region of interest" description="Disordered" evidence="3">
    <location>
        <begin position="757"/>
        <end position="807"/>
    </location>
</feature>
<feature type="compositionally biased region" description="Low complexity" evidence="3">
    <location>
        <begin position="783"/>
        <end position="807"/>
    </location>
</feature>
<dbReference type="GO" id="GO:0006396">
    <property type="term" value="P:RNA processing"/>
    <property type="evidence" value="ECO:0007669"/>
    <property type="project" value="InterPro"/>
</dbReference>
<dbReference type="GO" id="GO:0003723">
    <property type="term" value="F:RNA binding"/>
    <property type="evidence" value="ECO:0007669"/>
    <property type="project" value="UniProtKB-UniRule"/>
</dbReference>
<name>A0A8H6XQZ7_9AGAR</name>
<dbReference type="EMBL" id="JACAZI010000013">
    <property type="protein sequence ID" value="KAF7345527.1"/>
    <property type="molecule type" value="Genomic_DNA"/>
</dbReference>
<organism evidence="6 7">
    <name type="scientific">Mycena venus</name>
    <dbReference type="NCBI Taxonomy" id="2733690"/>
    <lineage>
        <taxon>Eukaryota</taxon>
        <taxon>Fungi</taxon>
        <taxon>Dikarya</taxon>
        <taxon>Basidiomycota</taxon>
        <taxon>Agaricomycotina</taxon>
        <taxon>Agaricomycetes</taxon>
        <taxon>Agaricomycetidae</taxon>
        <taxon>Agaricales</taxon>
        <taxon>Marasmiineae</taxon>
        <taxon>Mycenaceae</taxon>
        <taxon>Mycena</taxon>
    </lineage>
</organism>
<evidence type="ECO:0000256" key="2">
    <source>
        <dbReference type="PROSITE-ProRule" id="PRU00266"/>
    </source>
</evidence>
<feature type="region of interest" description="Disordered" evidence="3">
    <location>
        <begin position="1"/>
        <end position="21"/>
    </location>
</feature>
<dbReference type="InterPro" id="IPR000999">
    <property type="entry name" value="RNase_III_dom"/>
</dbReference>
<keyword evidence="7" id="KW-1185">Reference proteome</keyword>
<dbReference type="GO" id="GO:0004525">
    <property type="term" value="F:ribonuclease III activity"/>
    <property type="evidence" value="ECO:0007669"/>
    <property type="project" value="InterPro"/>
</dbReference>
<evidence type="ECO:0000259" key="5">
    <source>
        <dbReference type="PROSITE" id="PS50142"/>
    </source>
</evidence>
<dbReference type="OrthoDB" id="2392202at2759"/>
<dbReference type="Gene3D" id="1.10.1520.10">
    <property type="entry name" value="Ribonuclease III domain"/>
    <property type="match status" value="1"/>
</dbReference>
<dbReference type="SUPFAM" id="SSF69065">
    <property type="entry name" value="RNase III domain-like"/>
    <property type="match status" value="1"/>
</dbReference>